<evidence type="ECO:0000256" key="7">
    <source>
        <dbReference type="ARBA" id="ARBA00023033"/>
    </source>
</evidence>
<dbReference type="AlphaFoldDB" id="A0A2V1HTZ9"/>
<dbReference type="Proteomes" id="UP000244893">
    <property type="component" value="Unassembled WGS sequence"/>
</dbReference>
<dbReference type="PANTHER" id="PTHR24286">
    <property type="entry name" value="CYTOCHROME P450 26"/>
    <property type="match status" value="1"/>
</dbReference>
<dbReference type="PANTHER" id="PTHR24286:SF24">
    <property type="entry name" value="LANOSTEROL 14-ALPHA DEMETHYLASE"/>
    <property type="match status" value="1"/>
</dbReference>
<sequence length="418" mass="46364">MSTRGDHVAIPTAPGFDSSLPFLADGYRFLSRTADALGTDAFRTRIALRPIVVVRGVEAARFFYEGGRFDRARALPPTVVHLLQDRGSVQTLEGESHERRKTGFVDLLVGSSEERLARLAFEEFSERLRGLRGSGPIAMHDELPRILTAVALRWAGVPEHRRDDEQRADELWQMVRQAGSFGAGTWRALLLRRRSERWARELIADVRDGREAAVEGTPLAAVARWTGDDDQPLPAAVAAVELLNLLRPIVAVAHFVEFALLALHLEPAYKAAFHDGEFTDIDGFVHEVRRRTPFFPAVAGRATGDLDWHGDGIDRDSWVMLDIYGTNHDPSAWPRPQSFDPKRYERGEGDARNIVAQGAGDPVADHRCPGEPATEALIGTAIRAFSHMRWSAVGPQPPKVRYRSLPAEVVGGLQVRVF</sequence>
<keyword evidence="3" id="KW-0349">Heme</keyword>
<dbReference type="EMBL" id="QEOP01000001">
    <property type="protein sequence ID" value="PVZ96048.1"/>
    <property type="molecule type" value="Genomic_DNA"/>
</dbReference>
<proteinExistence type="inferred from homology"/>
<dbReference type="GO" id="GO:0004497">
    <property type="term" value="F:monooxygenase activity"/>
    <property type="evidence" value="ECO:0007669"/>
    <property type="project" value="UniProtKB-KW"/>
</dbReference>
<protein>
    <submittedName>
        <fullName evidence="8">Cytochrome P450</fullName>
    </submittedName>
</protein>
<dbReference type="InterPro" id="IPR036396">
    <property type="entry name" value="Cyt_P450_sf"/>
</dbReference>
<evidence type="ECO:0000313" key="9">
    <source>
        <dbReference type="Proteomes" id="UP000244893"/>
    </source>
</evidence>
<evidence type="ECO:0000313" key="8">
    <source>
        <dbReference type="EMBL" id="PVZ96048.1"/>
    </source>
</evidence>
<dbReference type="PRINTS" id="PR00463">
    <property type="entry name" value="EP450I"/>
</dbReference>
<evidence type="ECO:0000256" key="3">
    <source>
        <dbReference type="ARBA" id="ARBA00022617"/>
    </source>
</evidence>
<dbReference type="Gene3D" id="1.10.630.10">
    <property type="entry name" value="Cytochrome P450"/>
    <property type="match status" value="1"/>
</dbReference>
<dbReference type="GO" id="GO:0020037">
    <property type="term" value="F:heme binding"/>
    <property type="evidence" value="ECO:0007669"/>
    <property type="project" value="InterPro"/>
</dbReference>
<keyword evidence="5" id="KW-0560">Oxidoreductase</keyword>
<dbReference type="InterPro" id="IPR002401">
    <property type="entry name" value="Cyt_P450_E_grp-I"/>
</dbReference>
<keyword evidence="6" id="KW-0408">Iron</keyword>
<keyword evidence="4" id="KW-0479">Metal-binding</keyword>
<dbReference type="GO" id="GO:0016125">
    <property type="term" value="P:sterol metabolic process"/>
    <property type="evidence" value="ECO:0007669"/>
    <property type="project" value="TreeGrafter"/>
</dbReference>
<comment type="cofactor">
    <cofactor evidence="1">
        <name>heme</name>
        <dbReference type="ChEBI" id="CHEBI:30413"/>
    </cofactor>
</comment>
<evidence type="ECO:0000256" key="4">
    <source>
        <dbReference type="ARBA" id="ARBA00022723"/>
    </source>
</evidence>
<comment type="similarity">
    <text evidence="2">Belongs to the cytochrome P450 family.</text>
</comment>
<organism evidence="8 9">
    <name type="scientific">Amnibacterium flavum</name>
    <dbReference type="NCBI Taxonomy" id="2173173"/>
    <lineage>
        <taxon>Bacteria</taxon>
        <taxon>Bacillati</taxon>
        <taxon>Actinomycetota</taxon>
        <taxon>Actinomycetes</taxon>
        <taxon>Micrococcales</taxon>
        <taxon>Microbacteriaceae</taxon>
        <taxon>Amnibacterium</taxon>
    </lineage>
</organism>
<evidence type="ECO:0000256" key="6">
    <source>
        <dbReference type="ARBA" id="ARBA00023004"/>
    </source>
</evidence>
<keyword evidence="9" id="KW-1185">Reference proteome</keyword>
<gene>
    <name evidence="8" type="ORF">DDQ50_06300</name>
</gene>
<dbReference type="SUPFAM" id="SSF48264">
    <property type="entry name" value="Cytochrome P450"/>
    <property type="match status" value="1"/>
</dbReference>
<accession>A0A2V1HTZ9</accession>
<evidence type="ECO:0000256" key="2">
    <source>
        <dbReference type="ARBA" id="ARBA00010617"/>
    </source>
</evidence>
<dbReference type="OrthoDB" id="9764248at2"/>
<dbReference type="CDD" id="cd11067">
    <property type="entry name" value="CYP152"/>
    <property type="match status" value="1"/>
</dbReference>
<evidence type="ECO:0000256" key="1">
    <source>
        <dbReference type="ARBA" id="ARBA00001971"/>
    </source>
</evidence>
<name>A0A2V1HTZ9_9MICO</name>
<keyword evidence="7" id="KW-0503">Monooxygenase</keyword>
<dbReference type="Pfam" id="PF00067">
    <property type="entry name" value="p450"/>
    <property type="match status" value="1"/>
</dbReference>
<dbReference type="GO" id="GO:0016705">
    <property type="term" value="F:oxidoreductase activity, acting on paired donors, with incorporation or reduction of molecular oxygen"/>
    <property type="evidence" value="ECO:0007669"/>
    <property type="project" value="InterPro"/>
</dbReference>
<evidence type="ECO:0000256" key="5">
    <source>
        <dbReference type="ARBA" id="ARBA00023002"/>
    </source>
</evidence>
<reference evidence="8 9" key="1">
    <citation type="submission" date="2018-05" db="EMBL/GenBank/DDBJ databases">
        <title>Amnibacterium sp. M8JJ-5, whole genome shotgun sequence.</title>
        <authorList>
            <person name="Tuo L."/>
        </authorList>
    </citation>
    <scope>NUCLEOTIDE SEQUENCE [LARGE SCALE GENOMIC DNA]</scope>
    <source>
        <strain evidence="8 9">M8JJ-5</strain>
    </source>
</reference>
<comment type="caution">
    <text evidence="8">The sequence shown here is derived from an EMBL/GenBank/DDBJ whole genome shotgun (WGS) entry which is preliminary data.</text>
</comment>
<dbReference type="InterPro" id="IPR001128">
    <property type="entry name" value="Cyt_P450"/>
</dbReference>
<dbReference type="GO" id="GO:0005506">
    <property type="term" value="F:iron ion binding"/>
    <property type="evidence" value="ECO:0007669"/>
    <property type="project" value="InterPro"/>
</dbReference>